<comment type="caution">
    <text evidence="1">The sequence shown here is derived from an EMBL/GenBank/DDBJ whole genome shotgun (WGS) entry which is preliminary data.</text>
</comment>
<evidence type="ECO:0000313" key="2">
    <source>
        <dbReference type="Proteomes" id="UP000024635"/>
    </source>
</evidence>
<keyword evidence="2" id="KW-1185">Reference proteome</keyword>
<name>A0A016TF82_9BILA</name>
<dbReference type="Proteomes" id="UP000024635">
    <property type="component" value="Unassembled WGS sequence"/>
</dbReference>
<dbReference type="AlphaFoldDB" id="A0A016TF82"/>
<accession>A0A016TF82</accession>
<proteinExistence type="predicted"/>
<evidence type="ECO:0000313" key="1">
    <source>
        <dbReference type="EMBL" id="EYC01366.1"/>
    </source>
</evidence>
<reference evidence="2" key="1">
    <citation type="journal article" date="2015" name="Nat. Genet.">
        <title>The genome and transcriptome of the zoonotic hookworm Ancylostoma ceylanicum identify infection-specific gene families.</title>
        <authorList>
            <person name="Schwarz E.M."/>
            <person name="Hu Y."/>
            <person name="Antoshechkin I."/>
            <person name="Miller M.M."/>
            <person name="Sternberg P.W."/>
            <person name="Aroian R.V."/>
        </authorList>
    </citation>
    <scope>NUCLEOTIDE SEQUENCE</scope>
    <source>
        <strain evidence="2">HY135</strain>
    </source>
</reference>
<protein>
    <submittedName>
        <fullName evidence="1">Uncharacterized protein</fullName>
    </submittedName>
</protein>
<dbReference type="EMBL" id="JARK01001444">
    <property type="protein sequence ID" value="EYC01366.1"/>
    <property type="molecule type" value="Genomic_DNA"/>
</dbReference>
<gene>
    <name evidence="1" type="primary">Acey_s0108.g64</name>
    <name evidence="1" type="ORF">Y032_0108g64</name>
</gene>
<organism evidence="1 2">
    <name type="scientific">Ancylostoma ceylanicum</name>
    <dbReference type="NCBI Taxonomy" id="53326"/>
    <lineage>
        <taxon>Eukaryota</taxon>
        <taxon>Metazoa</taxon>
        <taxon>Ecdysozoa</taxon>
        <taxon>Nematoda</taxon>
        <taxon>Chromadorea</taxon>
        <taxon>Rhabditida</taxon>
        <taxon>Rhabditina</taxon>
        <taxon>Rhabditomorpha</taxon>
        <taxon>Strongyloidea</taxon>
        <taxon>Ancylostomatidae</taxon>
        <taxon>Ancylostomatinae</taxon>
        <taxon>Ancylostoma</taxon>
    </lineage>
</organism>
<sequence length="141" mass="15705">MVFGLGSKCTHPLKFVPNCFVDSNSIAGEWLGHEMLPTYAGGNTQQNGSPVLVQVIYCWRHVPLSYGLKFDDVNDVLKALLEAITRRPVQYLEGGLEVHYSVISGAVGETSMMEKLKKWIQFDYPPVFHSGSGQHFSLMTL</sequence>